<evidence type="ECO:0000313" key="2">
    <source>
        <dbReference type="Proteomes" id="UP000675880"/>
    </source>
</evidence>
<name>A0ABN7KEF2_9BACT</name>
<protein>
    <submittedName>
        <fullName evidence="1">Uncharacterized protein</fullName>
    </submittedName>
</protein>
<evidence type="ECO:0000313" key="1">
    <source>
        <dbReference type="EMBL" id="CAE6688647.1"/>
    </source>
</evidence>
<reference evidence="1 2" key="1">
    <citation type="submission" date="2021-02" db="EMBL/GenBank/DDBJ databases">
        <authorList>
            <person name="Han P."/>
        </authorList>
    </citation>
    <scope>NUCLEOTIDE SEQUENCE [LARGE SCALE GENOMIC DNA]</scope>
    <source>
        <strain evidence="1">Candidatus Nitrospira sp. ZN2</strain>
    </source>
</reference>
<dbReference type="EMBL" id="CAJNBJ010000001">
    <property type="protein sequence ID" value="CAE6688647.1"/>
    <property type="molecule type" value="Genomic_DNA"/>
</dbReference>
<gene>
    <name evidence="1" type="ORF">NSPZN2_10103</name>
</gene>
<organism evidence="1 2">
    <name type="scientific">Nitrospira defluvii</name>
    <dbReference type="NCBI Taxonomy" id="330214"/>
    <lineage>
        <taxon>Bacteria</taxon>
        <taxon>Pseudomonadati</taxon>
        <taxon>Nitrospirota</taxon>
        <taxon>Nitrospiria</taxon>
        <taxon>Nitrospirales</taxon>
        <taxon>Nitrospiraceae</taxon>
        <taxon>Nitrospira</taxon>
    </lineage>
</organism>
<dbReference type="Proteomes" id="UP000675880">
    <property type="component" value="Unassembled WGS sequence"/>
</dbReference>
<accession>A0ABN7KEF2</accession>
<keyword evidence="2" id="KW-1185">Reference proteome</keyword>
<sequence length="54" mass="6154">MPVYFLLGLTVLILVIAVYATVVEEVEESSVDSTLEQDWEALTYDQQQEYRKAG</sequence>
<proteinExistence type="predicted"/>
<dbReference type="RefSeq" id="WP_213040050.1">
    <property type="nucleotide sequence ID" value="NZ_CAJNBJ010000001.1"/>
</dbReference>
<comment type="caution">
    <text evidence="1">The sequence shown here is derived from an EMBL/GenBank/DDBJ whole genome shotgun (WGS) entry which is preliminary data.</text>
</comment>